<dbReference type="EMBL" id="JFGV01000014">
    <property type="protein sequence ID" value="EYU16137.1"/>
    <property type="molecule type" value="Genomic_DNA"/>
</dbReference>
<keyword evidence="6" id="KW-1185">Reference proteome</keyword>
<dbReference type="PROSITE" id="PS00134">
    <property type="entry name" value="TRYPSIN_HIS"/>
    <property type="match status" value="1"/>
</dbReference>
<accession>A0A022PJ19</accession>
<dbReference type="InterPro" id="IPR001314">
    <property type="entry name" value="Peptidase_S1A"/>
</dbReference>
<dbReference type="InterPro" id="IPR033116">
    <property type="entry name" value="TRYPSIN_SER"/>
</dbReference>
<dbReference type="InterPro" id="IPR043504">
    <property type="entry name" value="Peptidase_S1_PA_chymotrypsin"/>
</dbReference>
<dbReference type="PROSITE" id="PS00135">
    <property type="entry name" value="TRYPSIN_SER"/>
    <property type="match status" value="1"/>
</dbReference>
<sequence length="278" mass="30995">MKEKLLFIMAFISTLSFSSMAYSAEEIEIINGEPAASNEFPFYSALNTKDGNIEGHHCGSILINKRWVLTAAHCVEDDNIKSTIYVGLERYKPTPIYKDKVDIDKIIIHPNWFTSPENIQHKTGTKKEARKRGQYDIALIKLNRDTHSNAFAKLNGINENIELPVGTELTVIGFGRTESVLTPDILMKTNEHILDDKKCIEVPPGYPDTNYDPKINICSGNPNGGVGGGDSGGPLMVRTNNNDYLVSGLVSRSLLKPAEQFTKVSFFNNWILKTMKNN</sequence>
<keyword evidence="1" id="KW-1015">Disulfide bond</keyword>
<dbReference type="SMART" id="SM00020">
    <property type="entry name" value="Tryp_SPc"/>
    <property type="match status" value="1"/>
</dbReference>
<feature type="chain" id="PRO_5001506077" evidence="3">
    <location>
        <begin position="22"/>
        <end position="278"/>
    </location>
</feature>
<name>A0A022PJ19_9GAMM</name>
<dbReference type="PANTHER" id="PTHR24250">
    <property type="entry name" value="CHYMOTRYPSIN-RELATED"/>
    <property type="match status" value="1"/>
</dbReference>
<evidence type="ECO:0000256" key="1">
    <source>
        <dbReference type="ARBA" id="ARBA00023157"/>
    </source>
</evidence>
<organism evidence="5 6">
    <name type="scientific">Photorhabdus aegyptia</name>
    <dbReference type="NCBI Taxonomy" id="2805098"/>
    <lineage>
        <taxon>Bacteria</taxon>
        <taxon>Pseudomonadati</taxon>
        <taxon>Pseudomonadota</taxon>
        <taxon>Gammaproteobacteria</taxon>
        <taxon>Enterobacterales</taxon>
        <taxon>Morganellaceae</taxon>
        <taxon>Photorhabdus</taxon>
    </lineage>
</organism>
<dbReference type="GO" id="GO:0006508">
    <property type="term" value="P:proteolysis"/>
    <property type="evidence" value="ECO:0007669"/>
    <property type="project" value="UniProtKB-KW"/>
</dbReference>
<evidence type="ECO:0000313" key="6">
    <source>
        <dbReference type="Proteomes" id="UP000023464"/>
    </source>
</evidence>
<dbReference type="Gene3D" id="2.40.10.10">
    <property type="entry name" value="Trypsin-like serine proteases"/>
    <property type="match status" value="1"/>
</dbReference>
<protein>
    <submittedName>
        <fullName evidence="5">Secreted trypsin-like serine protease</fullName>
    </submittedName>
</protein>
<reference evidence="5 6" key="1">
    <citation type="submission" date="2014-03" db="EMBL/GenBank/DDBJ databases">
        <title>Draft Genome of Photorhabdus luminescens BA1, an Egyptian Isolate.</title>
        <authorList>
            <person name="Ghazal S."/>
            <person name="Hurst S.G.IV."/>
            <person name="Morris K."/>
            <person name="Thomas K."/>
            <person name="Tisa L.S."/>
        </authorList>
    </citation>
    <scope>NUCLEOTIDE SEQUENCE [LARGE SCALE GENOMIC DNA]</scope>
    <source>
        <strain evidence="5 6">BA1</strain>
    </source>
</reference>
<dbReference type="PATRIC" id="fig|1393736.3.peg.1323"/>
<keyword evidence="2" id="KW-0720">Serine protease</keyword>
<dbReference type="InterPro" id="IPR009003">
    <property type="entry name" value="Peptidase_S1_PA"/>
</dbReference>
<evidence type="ECO:0000256" key="3">
    <source>
        <dbReference type="SAM" id="SignalP"/>
    </source>
</evidence>
<feature type="domain" description="Peptidase S1" evidence="4">
    <location>
        <begin position="29"/>
        <end position="276"/>
    </location>
</feature>
<dbReference type="InterPro" id="IPR018114">
    <property type="entry name" value="TRYPSIN_HIS"/>
</dbReference>
<dbReference type="GO" id="GO:0004252">
    <property type="term" value="F:serine-type endopeptidase activity"/>
    <property type="evidence" value="ECO:0007669"/>
    <property type="project" value="InterPro"/>
</dbReference>
<dbReference type="Pfam" id="PF00089">
    <property type="entry name" value="Trypsin"/>
    <property type="match status" value="1"/>
</dbReference>
<dbReference type="Proteomes" id="UP000023464">
    <property type="component" value="Unassembled WGS sequence"/>
</dbReference>
<dbReference type="CDD" id="cd00190">
    <property type="entry name" value="Tryp_SPc"/>
    <property type="match status" value="1"/>
</dbReference>
<keyword evidence="3" id="KW-0732">Signal</keyword>
<keyword evidence="2 5" id="KW-0645">Protease</keyword>
<evidence type="ECO:0000259" key="4">
    <source>
        <dbReference type="PROSITE" id="PS50240"/>
    </source>
</evidence>
<dbReference type="PRINTS" id="PR00722">
    <property type="entry name" value="CHYMOTRYPSIN"/>
</dbReference>
<feature type="signal peptide" evidence="3">
    <location>
        <begin position="1"/>
        <end position="21"/>
    </location>
</feature>
<keyword evidence="2" id="KW-0378">Hydrolase</keyword>
<dbReference type="SUPFAM" id="SSF50494">
    <property type="entry name" value="Trypsin-like serine proteases"/>
    <property type="match status" value="1"/>
</dbReference>
<dbReference type="AlphaFoldDB" id="A0A022PJ19"/>
<evidence type="ECO:0000256" key="2">
    <source>
        <dbReference type="RuleBase" id="RU363034"/>
    </source>
</evidence>
<gene>
    <name evidence="5" type="ORF">BA1DRAFT_01303</name>
</gene>
<dbReference type="RefSeq" id="WP_036777182.1">
    <property type="nucleotide sequence ID" value="NZ_CAWLTM010000101.1"/>
</dbReference>
<comment type="caution">
    <text evidence="5">The sequence shown here is derived from an EMBL/GenBank/DDBJ whole genome shotgun (WGS) entry which is preliminary data.</text>
</comment>
<dbReference type="InterPro" id="IPR001254">
    <property type="entry name" value="Trypsin_dom"/>
</dbReference>
<proteinExistence type="predicted"/>
<evidence type="ECO:0000313" key="5">
    <source>
        <dbReference type="EMBL" id="EYU16137.1"/>
    </source>
</evidence>
<dbReference type="PROSITE" id="PS50240">
    <property type="entry name" value="TRYPSIN_DOM"/>
    <property type="match status" value="1"/>
</dbReference>